<sequence>MTLQEAELQRTQVEQKLKELGFDLAQVIVLIAPSSESEFMSFLKRWRDSTYTYALANFGHCDMALYIEELRRPETDFVRLGDFAAAKGIIEAFQ</sequence>
<name>A0ABP8HM25_9BACT</name>
<reference evidence="2" key="1">
    <citation type="journal article" date="2019" name="Int. J. Syst. Evol. Microbiol.">
        <title>The Global Catalogue of Microorganisms (GCM) 10K type strain sequencing project: providing services to taxonomists for standard genome sequencing and annotation.</title>
        <authorList>
            <consortium name="The Broad Institute Genomics Platform"/>
            <consortium name="The Broad Institute Genome Sequencing Center for Infectious Disease"/>
            <person name="Wu L."/>
            <person name="Ma J."/>
        </authorList>
    </citation>
    <scope>NUCLEOTIDE SEQUENCE [LARGE SCALE GENOMIC DNA]</scope>
    <source>
        <strain evidence="2">JCM 17919</strain>
    </source>
</reference>
<dbReference type="Proteomes" id="UP001501725">
    <property type="component" value="Unassembled WGS sequence"/>
</dbReference>
<protein>
    <submittedName>
        <fullName evidence="1">Uncharacterized protein</fullName>
    </submittedName>
</protein>
<organism evidence="1 2">
    <name type="scientific">Flaviaesturariibacter amylovorans</name>
    <dbReference type="NCBI Taxonomy" id="1084520"/>
    <lineage>
        <taxon>Bacteria</taxon>
        <taxon>Pseudomonadati</taxon>
        <taxon>Bacteroidota</taxon>
        <taxon>Chitinophagia</taxon>
        <taxon>Chitinophagales</taxon>
        <taxon>Chitinophagaceae</taxon>
        <taxon>Flaviaestuariibacter</taxon>
    </lineage>
</organism>
<gene>
    <name evidence="1" type="ORF">GCM10023184_39210</name>
</gene>
<evidence type="ECO:0000313" key="1">
    <source>
        <dbReference type="EMBL" id="GAA4341069.1"/>
    </source>
</evidence>
<evidence type="ECO:0000313" key="2">
    <source>
        <dbReference type="Proteomes" id="UP001501725"/>
    </source>
</evidence>
<proteinExistence type="predicted"/>
<dbReference type="RefSeq" id="WP_345257585.1">
    <property type="nucleotide sequence ID" value="NZ_BAABGY010000014.1"/>
</dbReference>
<keyword evidence="2" id="KW-1185">Reference proteome</keyword>
<comment type="caution">
    <text evidence="1">The sequence shown here is derived from an EMBL/GenBank/DDBJ whole genome shotgun (WGS) entry which is preliminary data.</text>
</comment>
<dbReference type="EMBL" id="BAABGY010000014">
    <property type="protein sequence ID" value="GAA4341069.1"/>
    <property type="molecule type" value="Genomic_DNA"/>
</dbReference>
<accession>A0ABP8HM25</accession>